<protein>
    <submittedName>
        <fullName evidence="2">Uncharacterized protein</fullName>
    </submittedName>
</protein>
<dbReference type="PANTHER" id="PTHR37695">
    <property type="entry name" value="RECOMBINATION INITIATION DEFECTS 3-RELATED"/>
    <property type="match status" value="1"/>
</dbReference>
<gene>
    <name evidence="2" type="ORF">R1flu_010698</name>
</gene>
<evidence type="ECO:0000256" key="1">
    <source>
        <dbReference type="SAM" id="MobiDB-lite"/>
    </source>
</evidence>
<dbReference type="AlphaFoldDB" id="A0ABD1Z618"/>
<keyword evidence="3" id="KW-1185">Reference proteome</keyword>
<accession>A0ABD1Z618</accession>
<name>A0ABD1Z618_9MARC</name>
<dbReference type="PANTHER" id="PTHR37695:SF1">
    <property type="entry name" value="RECOMBINATION INITIATION DEFECTS 3-RELATED"/>
    <property type="match status" value="1"/>
</dbReference>
<organism evidence="2 3">
    <name type="scientific">Riccia fluitans</name>
    <dbReference type="NCBI Taxonomy" id="41844"/>
    <lineage>
        <taxon>Eukaryota</taxon>
        <taxon>Viridiplantae</taxon>
        <taxon>Streptophyta</taxon>
        <taxon>Embryophyta</taxon>
        <taxon>Marchantiophyta</taxon>
        <taxon>Marchantiopsida</taxon>
        <taxon>Marchantiidae</taxon>
        <taxon>Marchantiales</taxon>
        <taxon>Ricciaceae</taxon>
        <taxon>Riccia</taxon>
    </lineage>
</organism>
<feature type="compositionally biased region" description="Polar residues" evidence="1">
    <location>
        <begin position="374"/>
        <end position="387"/>
    </location>
</feature>
<sequence length="555" mass="63017">MRSLQQRLERYQPCCAVARAAVHRDLCENDVQSLLSREFPHMELIVRADLLCGYYEVEMPPFFLEFDLLNLDYLSRRFGNGSRTMAARTEALNADSRFNFTISQRSSRPSSGYFSSQHSTQPTVTESQINLSQTSVQSEPGINSITRVESLAGILTEVMEQRLLALDNSLNGIFGGLDGLQKNLCNVQTSIKEAAVESDINRQKEAVRQHHLQQTLVDQSEDIRRNFVVMKTIPETVREEMKKIQIEELSDAVKKIPGQIAEQIAEMKAEVLRTMKKEFQVAITNWRRTEPQDPPRVRELSINSFTGGSENSTESDQAICREAHTRTREVLSQKVLRGPTANERQLPYEARKQIRARHCKEDPRSKRALRAKKSTTYPRTSNSQPSKENVRLVYAREEGGTSEVPKAHGRRRPETLAVSGISGFKSKDPPQRRTLSQMPSEAGWVTVRRSENKNQPLLLEANTVSGSPLTNPDRDIPTQTLLQKASNSDTQCEPVAEHIINTEEYHTNPLVYLGSKAAGNKDRPAQVIELSEDSLDETRLVRQRLRARRRRFHCL</sequence>
<evidence type="ECO:0000313" key="3">
    <source>
        <dbReference type="Proteomes" id="UP001605036"/>
    </source>
</evidence>
<feature type="compositionally biased region" description="Low complexity" evidence="1">
    <location>
        <begin position="104"/>
        <end position="117"/>
    </location>
</feature>
<dbReference type="InterPro" id="IPR034546">
    <property type="entry name" value="PAIR1"/>
</dbReference>
<proteinExistence type="predicted"/>
<reference evidence="2 3" key="1">
    <citation type="submission" date="2024-09" db="EMBL/GenBank/DDBJ databases">
        <title>Chromosome-scale assembly of Riccia fluitans.</title>
        <authorList>
            <person name="Paukszto L."/>
            <person name="Sawicki J."/>
            <person name="Karawczyk K."/>
            <person name="Piernik-Szablinska J."/>
            <person name="Szczecinska M."/>
            <person name="Mazdziarz M."/>
        </authorList>
    </citation>
    <scope>NUCLEOTIDE SEQUENCE [LARGE SCALE GENOMIC DNA]</scope>
    <source>
        <strain evidence="2">Rf_01</strain>
        <tissue evidence="2">Aerial parts of the thallus</tissue>
    </source>
</reference>
<feature type="region of interest" description="Disordered" evidence="1">
    <location>
        <begin position="104"/>
        <end position="126"/>
    </location>
</feature>
<dbReference type="Proteomes" id="UP001605036">
    <property type="component" value="Unassembled WGS sequence"/>
</dbReference>
<comment type="caution">
    <text evidence="2">The sequence shown here is derived from an EMBL/GenBank/DDBJ whole genome shotgun (WGS) entry which is preliminary data.</text>
</comment>
<feature type="region of interest" description="Disordered" evidence="1">
    <location>
        <begin position="420"/>
        <end position="440"/>
    </location>
</feature>
<dbReference type="EMBL" id="JBHFFA010000002">
    <property type="protein sequence ID" value="KAL2643111.1"/>
    <property type="molecule type" value="Genomic_DNA"/>
</dbReference>
<evidence type="ECO:0000313" key="2">
    <source>
        <dbReference type="EMBL" id="KAL2643111.1"/>
    </source>
</evidence>
<feature type="region of interest" description="Disordered" evidence="1">
    <location>
        <begin position="355"/>
        <end position="387"/>
    </location>
</feature>